<accession>A0AA36MZ92</accession>
<dbReference type="InterPro" id="IPR027417">
    <property type="entry name" value="P-loop_NTPase"/>
</dbReference>
<keyword evidence="3" id="KW-1185">Reference proteome</keyword>
<evidence type="ECO:0000313" key="3">
    <source>
        <dbReference type="Proteomes" id="UP001178507"/>
    </source>
</evidence>
<evidence type="ECO:0000313" key="2">
    <source>
        <dbReference type="EMBL" id="CAJ1392229.1"/>
    </source>
</evidence>
<reference evidence="2" key="1">
    <citation type="submission" date="2023-08" db="EMBL/GenBank/DDBJ databases">
        <authorList>
            <person name="Chen Y."/>
            <person name="Shah S."/>
            <person name="Dougan E. K."/>
            <person name="Thang M."/>
            <person name="Chan C."/>
        </authorList>
    </citation>
    <scope>NUCLEOTIDE SEQUENCE</scope>
</reference>
<evidence type="ECO:0000256" key="1">
    <source>
        <dbReference type="SAM" id="MobiDB-lite"/>
    </source>
</evidence>
<organism evidence="2 3">
    <name type="scientific">Effrenium voratum</name>
    <dbReference type="NCBI Taxonomy" id="2562239"/>
    <lineage>
        <taxon>Eukaryota</taxon>
        <taxon>Sar</taxon>
        <taxon>Alveolata</taxon>
        <taxon>Dinophyceae</taxon>
        <taxon>Suessiales</taxon>
        <taxon>Symbiodiniaceae</taxon>
        <taxon>Effrenium</taxon>
    </lineage>
</organism>
<comment type="caution">
    <text evidence="2">The sequence shown here is derived from an EMBL/GenBank/DDBJ whole genome shotgun (WGS) entry which is preliminary data.</text>
</comment>
<proteinExistence type="predicted"/>
<protein>
    <submittedName>
        <fullName evidence="2">Uncharacterized protein</fullName>
    </submittedName>
</protein>
<name>A0AA36MZ92_9DINO</name>
<feature type="non-terminal residue" evidence="2">
    <location>
        <position position="99"/>
    </location>
</feature>
<feature type="region of interest" description="Disordered" evidence="1">
    <location>
        <begin position="75"/>
        <end position="99"/>
    </location>
</feature>
<sequence>LDILIYELILRVAQPGEGILIFLPGIGEISDLQETLMPLEDSEKQAHMSWQPGMERHDCHFKVFVLHSLIPKDEQEGAVFDPPPPDTPGVSHFGKDRGA</sequence>
<gene>
    <name evidence="2" type="ORF">EVOR1521_LOCUS17377</name>
</gene>
<dbReference type="AlphaFoldDB" id="A0AA36MZ92"/>
<dbReference type="Proteomes" id="UP001178507">
    <property type="component" value="Unassembled WGS sequence"/>
</dbReference>
<dbReference type="EMBL" id="CAUJNA010002291">
    <property type="protein sequence ID" value="CAJ1392229.1"/>
    <property type="molecule type" value="Genomic_DNA"/>
</dbReference>
<dbReference type="Gene3D" id="3.40.50.300">
    <property type="entry name" value="P-loop containing nucleotide triphosphate hydrolases"/>
    <property type="match status" value="1"/>
</dbReference>